<evidence type="ECO:0000259" key="5">
    <source>
        <dbReference type="PROSITE" id="PS50089"/>
    </source>
</evidence>
<dbReference type="GO" id="GO:0061630">
    <property type="term" value="F:ubiquitin protein ligase activity"/>
    <property type="evidence" value="ECO:0007669"/>
    <property type="project" value="TreeGrafter"/>
</dbReference>
<dbReference type="SUPFAM" id="SSF57850">
    <property type="entry name" value="RING/U-box"/>
    <property type="match status" value="1"/>
</dbReference>
<dbReference type="InterPro" id="IPR013083">
    <property type="entry name" value="Znf_RING/FYVE/PHD"/>
</dbReference>
<proteinExistence type="predicted"/>
<reference evidence="6" key="2">
    <citation type="submission" date="2021-01" db="EMBL/GenBank/DDBJ databases">
        <authorList>
            <person name="Schikora-Tamarit M.A."/>
        </authorList>
    </citation>
    <scope>NUCLEOTIDE SEQUENCE</scope>
    <source>
        <strain evidence="6">NCAIM Y.01608</strain>
    </source>
</reference>
<accession>A0A9P8TB04</accession>
<protein>
    <recommendedName>
        <fullName evidence="5">RING-type domain-containing protein</fullName>
    </recommendedName>
</protein>
<gene>
    <name evidence="6" type="ORF">OGATHE_002307</name>
</gene>
<dbReference type="EMBL" id="JAEUBD010000763">
    <property type="protein sequence ID" value="KAH3672466.1"/>
    <property type="molecule type" value="Genomic_DNA"/>
</dbReference>
<sequence>MSRQPTLRDVLDTFLTGERAENQSSIINEYLERLRQQENSPEMMEALVRTILDPNGVLLQGEDKGIDDDFLDTLERVKISNVPKDKCCPICTNEFHQEEFPLIVELPCNSKHYFDLDCIGPWLKLNRTCPLCRVDVTQKKKIDISDSEEEQDLMYG</sequence>
<evidence type="ECO:0000313" key="6">
    <source>
        <dbReference type="EMBL" id="KAH3672466.1"/>
    </source>
</evidence>
<comment type="caution">
    <text evidence="6">The sequence shown here is derived from an EMBL/GenBank/DDBJ whole genome shotgun (WGS) entry which is preliminary data.</text>
</comment>
<dbReference type="GO" id="GO:0016567">
    <property type="term" value="P:protein ubiquitination"/>
    <property type="evidence" value="ECO:0007669"/>
    <property type="project" value="TreeGrafter"/>
</dbReference>
<dbReference type="GO" id="GO:0005737">
    <property type="term" value="C:cytoplasm"/>
    <property type="evidence" value="ECO:0007669"/>
    <property type="project" value="TreeGrafter"/>
</dbReference>
<evidence type="ECO:0000256" key="3">
    <source>
        <dbReference type="ARBA" id="ARBA00022833"/>
    </source>
</evidence>
<dbReference type="PANTHER" id="PTHR15710:SF243">
    <property type="entry name" value="E3 UBIQUITIN-PROTEIN LIGASE PRAJA-2 ISOFORM X1"/>
    <property type="match status" value="1"/>
</dbReference>
<keyword evidence="7" id="KW-1185">Reference proteome</keyword>
<reference evidence="6" key="1">
    <citation type="journal article" date="2021" name="Open Biol.">
        <title>Shared evolutionary footprints suggest mitochondrial oxidative damage underlies multiple complex I losses in fungi.</title>
        <authorList>
            <person name="Schikora-Tamarit M.A."/>
            <person name="Marcet-Houben M."/>
            <person name="Nosek J."/>
            <person name="Gabaldon T."/>
        </authorList>
    </citation>
    <scope>NUCLEOTIDE SEQUENCE</scope>
    <source>
        <strain evidence="6">NCAIM Y.01608</strain>
    </source>
</reference>
<dbReference type="GO" id="GO:0008270">
    <property type="term" value="F:zinc ion binding"/>
    <property type="evidence" value="ECO:0007669"/>
    <property type="project" value="UniProtKB-KW"/>
</dbReference>
<organism evidence="6 7">
    <name type="scientific">Ogataea polymorpha</name>
    <dbReference type="NCBI Taxonomy" id="460523"/>
    <lineage>
        <taxon>Eukaryota</taxon>
        <taxon>Fungi</taxon>
        <taxon>Dikarya</taxon>
        <taxon>Ascomycota</taxon>
        <taxon>Saccharomycotina</taxon>
        <taxon>Pichiomycetes</taxon>
        <taxon>Pichiales</taxon>
        <taxon>Pichiaceae</taxon>
        <taxon>Ogataea</taxon>
    </lineage>
</organism>
<dbReference type="PROSITE" id="PS50089">
    <property type="entry name" value="ZF_RING_2"/>
    <property type="match status" value="1"/>
</dbReference>
<dbReference type="PANTHER" id="PTHR15710">
    <property type="entry name" value="E3 UBIQUITIN-PROTEIN LIGASE PRAJA"/>
    <property type="match status" value="1"/>
</dbReference>
<keyword evidence="2 4" id="KW-0863">Zinc-finger</keyword>
<dbReference type="InterPro" id="IPR001841">
    <property type="entry name" value="Znf_RING"/>
</dbReference>
<dbReference type="AlphaFoldDB" id="A0A9P8TB04"/>
<dbReference type="Pfam" id="PF13639">
    <property type="entry name" value="zf-RING_2"/>
    <property type="match status" value="1"/>
</dbReference>
<keyword evidence="3" id="KW-0862">Zinc</keyword>
<dbReference type="Proteomes" id="UP000788993">
    <property type="component" value="Unassembled WGS sequence"/>
</dbReference>
<evidence type="ECO:0000256" key="2">
    <source>
        <dbReference type="ARBA" id="ARBA00022771"/>
    </source>
</evidence>
<name>A0A9P8TB04_9ASCO</name>
<dbReference type="OrthoDB" id="8062037at2759"/>
<keyword evidence="1" id="KW-0479">Metal-binding</keyword>
<evidence type="ECO:0000256" key="4">
    <source>
        <dbReference type="PROSITE-ProRule" id="PRU00175"/>
    </source>
</evidence>
<evidence type="ECO:0000313" key="7">
    <source>
        <dbReference type="Proteomes" id="UP000788993"/>
    </source>
</evidence>
<dbReference type="Gene3D" id="3.30.40.10">
    <property type="entry name" value="Zinc/RING finger domain, C3HC4 (zinc finger)"/>
    <property type="match status" value="1"/>
</dbReference>
<feature type="domain" description="RING-type" evidence="5">
    <location>
        <begin position="88"/>
        <end position="133"/>
    </location>
</feature>
<evidence type="ECO:0000256" key="1">
    <source>
        <dbReference type="ARBA" id="ARBA00022723"/>
    </source>
</evidence>